<dbReference type="Gene3D" id="3.30.200.20">
    <property type="entry name" value="Phosphorylase Kinase, domain 1"/>
    <property type="match status" value="1"/>
</dbReference>
<keyword evidence="5 6" id="KW-0067">ATP-binding</keyword>
<reference evidence="9" key="1">
    <citation type="submission" date="2023-03" db="EMBL/GenBank/DDBJ databases">
        <title>Massive genome expansion in bonnet fungi (Mycena s.s.) driven by repeated elements and novel gene families across ecological guilds.</title>
        <authorList>
            <consortium name="Lawrence Berkeley National Laboratory"/>
            <person name="Harder C.B."/>
            <person name="Miyauchi S."/>
            <person name="Viragh M."/>
            <person name="Kuo A."/>
            <person name="Thoen E."/>
            <person name="Andreopoulos B."/>
            <person name="Lu D."/>
            <person name="Skrede I."/>
            <person name="Drula E."/>
            <person name="Henrissat B."/>
            <person name="Morin E."/>
            <person name="Kohler A."/>
            <person name="Barry K."/>
            <person name="LaButti K."/>
            <person name="Morin E."/>
            <person name="Salamov A."/>
            <person name="Lipzen A."/>
            <person name="Mereny Z."/>
            <person name="Hegedus B."/>
            <person name="Baldrian P."/>
            <person name="Stursova M."/>
            <person name="Weitz H."/>
            <person name="Taylor A."/>
            <person name="Grigoriev I.V."/>
            <person name="Nagy L.G."/>
            <person name="Martin F."/>
            <person name="Kauserud H."/>
        </authorList>
    </citation>
    <scope>NUCLEOTIDE SEQUENCE</scope>
    <source>
        <strain evidence="9">9144</strain>
    </source>
</reference>
<dbReference type="Proteomes" id="UP001219525">
    <property type="component" value="Unassembled WGS sequence"/>
</dbReference>
<dbReference type="PANTHER" id="PTHR45646">
    <property type="entry name" value="SERINE/THREONINE-PROTEIN KINASE DOA-RELATED"/>
    <property type="match status" value="1"/>
</dbReference>
<evidence type="ECO:0000256" key="4">
    <source>
        <dbReference type="ARBA" id="ARBA00022777"/>
    </source>
</evidence>
<protein>
    <submittedName>
        <fullName evidence="9">Kinase-like domain-containing protein</fullName>
    </submittedName>
</protein>
<feature type="transmembrane region" description="Helical" evidence="7">
    <location>
        <begin position="290"/>
        <end position="309"/>
    </location>
</feature>
<keyword evidence="4 9" id="KW-0418">Kinase</keyword>
<dbReference type="InterPro" id="IPR051175">
    <property type="entry name" value="CLK_kinases"/>
</dbReference>
<dbReference type="GO" id="GO:0005634">
    <property type="term" value="C:nucleus"/>
    <property type="evidence" value="ECO:0007669"/>
    <property type="project" value="TreeGrafter"/>
</dbReference>
<gene>
    <name evidence="9" type="ORF">GGX14DRAFT_698307</name>
</gene>
<evidence type="ECO:0000313" key="10">
    <source>
        <dbReference type="Proteomes" id="UP001219525"/>
    </source>
</evidence>
<accession>A0AAD6VEA0</accession>
<dbReference type="Pfam" id="PF00069">
    <property type="entry name" value="Pkinase"/>
    <property type="match status" value="1"/>
</dbReference>
<dbReference type="InterPro" id="IPR011009">
    <property type="entry name" value="Kinase-like_dom_sf"/>
</dbReference>
<comment type="caution">
    <text evidence="9">The sequence shown here is derived from an EMBL/GenBank/DDBJ whole genome shotgun (WGS) entry which is preliminary data.</text>
</comment>
<dbReference type="AlphaFoldDB" id="A0AAD6VEA0"/>
<sequence length="417" mass="46688">MSTDFDGFLFDDIERHETISAYTSGGLCPIQLGCELGSPPRYRIIGKLGYGAYSTVWLAHDHVNKRNVALKIVEAKSSSIKESSMLQRFKVRDTEAPRVIQLLDAFEHTSPNGTHQVLVMEPVLPIDLFGCSEFRPRITREVLRQTVAAVALIHSRGIAHYDMLDVHISEDIHAGNFGMAVPEVEPLSVVDIWNHTGRPEVLATLHTSNKLESFPSYLCTKMDLGGLLLSIAPEFTQRPLSMRILDLGNAYVVGECPPRAITPIIYAAPEVAFGALNNDLDAPWDQRSDIWSLAICIHALACYSYIFALRHRVLYNMMYYCGEVPDAWREYVRAKPFPGGVVPGPAHADGLWKEKEKQFFWCGVENPAGLVLLLRRMMQLDPAKRPTAAELLRDPYFDGLHEHDAGGVPLLWHVTEN</sequence>
<evidence type="ECO:0000256" key="1">
    <source>
        <dbReference type="ARBA" id="ARBA00022527"/>
    </source>
</evidence>
<evidence type="ECO:0000256" key="5">
    <source>
        <dbReference type="ARBA" id="ARBA00022840"/>
    </source>
</evidence>
<dbReference type="SUPFAM" id="SSF56112">
    <property type="entry name" value="Protein kinase-like (PK-like)"/>
    <property type="match status" value="1"/>
</dbReference>
<dbReference type="GO" id="GO:0004674">
    <property type="term" value="F:protein serine/threonine kinase activity"/>
    <property type="evidence" value="ECO:0007669"/>
    <property type="project" value="UniProtKB-KW"/>
</dbReference>
<feature type="binding site" evidence="6">
    <location>
        <position position="71"/>
    </location>
    <ligand>
        <name>ATP</name>
        <dbReference type="ChEBI" id="CHEBI:30616"/>
    </ligand>
</feature>
<keyword evidence="10" id="KW-1185">Reference proteome</keyword>
<evidence type="ECO:0000256" key="6">
    <source>
        <dbReference type="PROSITE-ProRule" id="PRU10141"/>
    </source>
</evidence>
<dbReference type="PROSITE" id="PS00107">
    <property type="entry name" value="PROTEIN_KINASE_ATP"/>
    <property type="match status" value="1"/>
</dbReference>
<dbReference type="PROSITE" id="PS50011">
    <property type="entry name" value="PROTEIN_KINASE_DOM"/>
    <property type="match status" value="1"/>
</dbReference>
<evidence type="ECO:0000256" key="2">
    <source>
        <dbReference type="ARBA" id="ARBA00022679"/>
    </source>
</evidence>
<keyword evidence="7" id="KW-1133">Transmembrane helix</keyword>
<dbReference type="InterPro" id="IPR000719">
    <property type="entry name" value="Prot_kinase_dom"/>
</dbReference>
<dbReference type="SMART" id="SM00220">
    <property type="entry name" value="S_TKc"/>
    <property type="match status" value="1"/>
</dbReference>
<dbReference type="GO" id="GO:0043484">
    <property type="term" value="P:regulation of RNA splicing"/>
    <property type="evidence" value="ECO:0007669"/>
    <property type="project" value="TreeGrafter"/>
</dbReference>
<keyword evidence="7" id="KW-0472">Membrane</keyword>
<organism evidence="9 10">
    <name type="scientific">Mycena pura</name>
    <dbReference type="NCBI Taxonomy" id="153505"/>
    <lineage>
        <taxon>Eukaryota</taxon>
        <taxon>Fungi</taxon>
        <taxon>Dikarya</taxon>
        <taxon>Basidiomycota</taxon>
        <taxon>Agaricomycotina</taxon>
        <taxon>Agaricomycetes</taxon>
        <taxon>Agaricomycetidae</taxon>
        <taxon>Agaricales</taxon>
        <taxon>Marasmiineae</taxon>
        <taxon>Mycenaceae</taxon>
        <taxon>Mycena</taxon>
    </lineage>
</organism>
<proteinExistence type="predicted"/>
<dbReference type="Gene3D" id="1.10.510.10">
    <property type="entry name" value="Transferase(Phosphotransferase) domain 1"/>
    <property type="match status" value="1"/>
</dbReference>
<dbReference type="PANTHER" id="PTHR45646:SF11">
    <property type="entry name" value="SERINE_THREONINE-PROTEIN KINASE DOA"/>
    <property type="match status" value="1"/>
</dbReference>
<keyword evidence="3 6" id="KW-0547">Nucleotide-binding</keyword>
<dbReference type="EMBL" id="JARJCW010000037">
    <property type="protein sequence ID" value="KAJ7207197.1"/>
    <property type="molecule type" value="Genomic_DNA"/>
</dbReference>
<evidence type="ECO:0000256" key="3">
    <source>
        <dbReference type="ARBA" id="ARBA00022741"/>
    </source>
</evidence>
<keyword evidence="7" id="KW-0812">Transmembrane</keyword>
<evidence type="ECO:0000256" key="7">
    <source>
        <dbReference type="SAM" id="Phobius"/>
    </source>
</evidence>
<keyword evidence="2" id="KW-0808">Transferase</keyword>
<feature type="domain" description="Protein kinase" evidence="8">
    <location>
        <begin position="42"/>
        <end position="397"/>
    </location>
</feature>
<evidence type="ECO:0000313" key="9">
    <source>
        <dbReference type="EMBL" id="KAJ7207197.1"/>
    </source>
</evidence>
<dbReference type="InterPro" id="IPR017441">
    <property type="entry name" value="Protein_kinase_ATP_BS"/>
</dbReference>
<dbReference type="GO" id="GO:0005524">
    <property type="term" value="F:ATP binding"/>
    <property type="evidence" value="ECO:0007669"/>
    <property type="project" value="UniProtKB-UniRule"/>
</dbReference>
<keyword evidence="1" id="KW-0723">Serine/threonine-protein kinase</keyword>
<evidence type="ECO:0000259" key="8">
    <source>
        <dbReference type="PROSITE" id="PS50011"/>
    </source>
</evidence>
<name>A0AAD6VEA0_9AGAR</name>